<comment type="caution">
    <text evidence="2">The sequence shown here is derived from an EMBL/GenBank/DDBJ whole genome shotgun (WGS) entry which is preliminary data.</text>
</comment>
<dbReference type="AlphaFoldDB" id="A0A4R4K9P3"/>
<feature type="domain" description="DUF4296" evidence="1">
    <location>
        <begin position="31"/>
        <end position="116"/>
    </location>
</feature>
<sequence>MPQSLHSLKRILQTTGLVLGLLACNSEEKPPADLLEEEKMAQILSEVHMAEARVTQMQLRSLDSSVIVFEKLQDQIWKKFKVDTALYRKSYAFYTSHPFYLTRIYERVDTLLAARAKADSTKR</sequence>
<evidence type="ECO:0000313" key="3">
    <source>
        <dbReference type="Proteomes" id="UP000295706"/>
    </source>
</evidence>
<dbReference type="OrthoDB" id="981921at2"/>
<keyword evidence="3" id="KW-1185">Reference proteome</keyword>
<evidence type="ECO:0000259" key="1">
    <source>
        <dbReference type="Pfam" id="PF14129"/>
    </source>
</evidence>
<dbReference type="InterPro" id="IPR025381">
    <property type="entry name" value="DUF4296"/>
</dbReference>
<reference evidence="2 3" key="1">
    <citation type="submission" date="2019-02" db="EMBL/GenBank/DDBJ databases">
        <title>Arundinibacter roseus gen. nov., sp. nov., a new member of the family Cytophagaceae.</title>
        <authorList>
            <person name="Szuroczki S."/>
            <person name="Khayer B."/>
            <person name="Sproer C."/>
            <person name="Toumi M."/>
            <person name="Szabo A."/>
            <person name="Felfoldi T."/>
            <person name="Schumann P."/>
            <person name="Toth E."/>
        </authorList>
    </citation>
    <scope>NUCLEOTIDE SEQUENCE [LARGE SCALE GENOMIC DNA]</scope>
    <source>
        <strain evidence="2 3">DMA-k-7a</strain>
    </source>
</reference>
<dbReference type="RefSeq" id="WP_132119635.1">
    <property type="nucleotide sequence ID" value="NZ_SMJU01000010.1"/>
</dbReference>
<organism evidence="2 3">
    <name type="scientific">Arundinibacter roseus</name>
    <dbReference type="NCBI Taxonomy" id="2070510"/>
    <lineage>
        <taxon>Bacteria</taxon>
        <taxon>Pseudomonadati</taxon>
        <taxon>Bacteroidota</taxon>
        <taxon>Cytophagia</taxon>
        <taxon>Cytophagales</taxon>
        <taxon>Spirosomataceae</taxon>
        <taxon>Arundinibacter</taxon>
    </lineage>
</organism>
<evidence type="ECO:0000313" key="2">
    <source>
        <dbReference type="EMBL" id="TDB63352.1"/>
    </source>
</evidence>
<name>A0A4R4K9P3_9BACT</name>
<gene>
    <name evidence="2" type="ORF">EZE20_16400</name>
</gene>
<dbReference type="EMBL" id="SMJU01000010">
    <property type="protein sequence ID" value="TDB63352.1"/>
    <property type="molecule type" value="Genomic_DNA"/>
</dbReference>
<accession>A0A4R4K9P3</accession>
<proteinExistence type="predicted"/>
<dbReference type="Proteomes" id="UP000295706">
    <property type="component" value="Unassembled WGS sequence"/>
</dbReference>
<protein>
    <submittedName>
        <fullName evidence="2">DUF4296 domain-containing protein</fullName>
    </submittedName>
</protein>
<dbReference type="Pfam" id="PF14129">
    <property type="entry name" value="DUF4296"/>
    <property type="match status" value="1"/>
</dbReference>